<dbReference type="Proteomes" id="UP001303614">
    <property type="component" value="Unassembled WGS sequence"/>
</dbReference>
<accession>A0ABU5PVD6</accession>
<gene>
    <name evidence="1" type="ORF">VB146_05315</name>
</gene>
<sequence length="163" mass="16927">MNRTAIAIIAALVWSAAMVGAGWAWRGDKAEAATSEQKAGAALGALAGEQAARATEHQQAGAVQQASDQATTREDKIDADYDARIAAAVAGRDSELGRVRRMWAGCETDRLSGSAAAAAEAAEQDRLRGASAARVVRACELAQSERDEAIDRYGAVQSSPAVK</sequence>
<name>A0ABU5PVD6_9XANT</name>
<dbReference type="RefSeq" id="WP_153041925.1">
    <property type="nucleotide sequence ID" value="NZ_JAYFSN010000017.1"/>
</dbReference>
<protein>
    <recommendedName>
        <fullName evidence="3">Lysozyme</fullName>
    </recommendedName>
</protein>
<comment type="caution">
    <text evidence="1">The sequence shown here is derived from an EMBL/GenBank/DDBJ whole genome shotgun (WGS) entry which is preliminary data.</text>
</comment>
<evidence type="ECO:0000313" key="2">
    <source>
        <dbReference type="Proteomes" id="UP001303614"/>
    </source>
</evidence>
<reference evidence="1 2" key="1">
    <citation type="submission" date="2023-12" db="EMBL/GenBank/DDBJ databases">
        <title>Genome sequencing of Xanthomonas floridensis.</title>
        <authorList>
            <person name="Greer S."/>
            <person name="Harrison J."/>
            <person name="Grant M."/>
            <person name="Vicente J."/>
            <person name="Studholme D."/>
        </authorList>
    </citation>
    <scope>NUCLEOTIDE SEQUENCE [LARGE SCALE GENOMIC DNA]</scope>
    <source>
        <strain evidence="1 2">WHRI 8848</strain>
    </source>
</reference>
<evidence type="ECO:0008006" key="3">
    <source>
        <dbReference type="Google" id="ProtNLM"/>
    </source>
</evidence>
<proteinExistence type="predicted"/>
<evidence type="ECO:0000313" key="1">
    <source>
        <dbReference type="EMBL" id="MEA5123297.1"/>
    </source>
</evidence>
<organism evidence="1 2">
    <name type="scientific">Xanthomonas floridensis</name>
    <dbReference type="NCBI Taxonomy" id="1843580"/>
    <lineage>
        <taxon>Bacteria</taxon>
        <taxon>Pseudomonadati</taxon>
        <taxon>Pseudomonadota</taxon>
        <taxon>Gammaproteobacteria</taxon>
        <taxon>Lysobacterales</taxon>
        <taxon>Lysobacteraceae</taxon>
        <taxon>Xanthomonas</taxon>
    </lineage>
</organism>
<dbReference type="EMBL" id="JAYFSO010000005">
    <property type="protein sequence ID" value="MEA5123297.1"/>
    <property type="molecule type" value="Genomic_DNA"/>
</dbReference>
<keyword evidence="2" id="KW-1185">Reference proteome</keyword>